<evidence type="ECO:0000256" key="1">
    <source>
        <dbReference type="ARBA" id="ARBA00005725"/>
    </source>
</evidence>
<evidence type="ECO:0000256" key="3">
    <source>
        <dbReference type="ARBA" id="ARBA00023002"/>
    </source>
</evidence>
<keyword evidence="2" id="KW-0521">NADP</keyword>
<dbReference type="SUPFAM" id="SSF51735">
    <property type="entry name" value="NAD(P)-binding Rossmann-fold domains"/>
    <property type="match status" value="1"/>
</dbReference>
<dbReference type="OrthoDB" id="419598at2759"/>
<proteinExistence type="inferred from homology"/>
<dbReference type="Pfam" id="PF05368">
    <property type="entry name" value="NmrA"/>
    <property type="match status" value="1"/>
</dbReference>
<keyword evidence="3" id="KW-0560">Oxidoreductase</keyword>
<dbReference type="Gene3D" id="3.40.50.720">
    <property type="entry name" value="NAD(P)-binding Rossmann-like Domain"/>
    <property type="match status" value="1"/>
</dbReference>
<sequence length="315" mass="34483">MVRVAIAGGSGGLGRVITQAIEATKRHEVFVLSRKSSQAGHIQALEIDYSSVDGIATTLRENRIEVVLSAIGVIFEDAHIAQMNLIEGAERSGTVKRFAPSDGFSKPVPSVIEYNSTGYRVKAMKKLQTTGMEHTRFIIGFLMDYYGFPAEPIPVTPLAVVLDMDKCRAAIPADGNAPVTFTHSETIAKFVVASLDLPSWPSKSWIVGDTISWNEALAIAEDVRGRDFDVFYDSIEDLGQAKITELPGNVARYAVTPKPFLDGILSAWSLGFAEGWFNLPAQTGTDRTLNDICPTVEVLGFRAFLEKVWKRDSRI</sequence>
<gene>
    <name evidence="5" type="ORF">F5X68DRAFT_144529</name>
</gene>
<comment type="similarity">
    <text evidence="1">Belongs to the NmrA-type oxidoreductase family. Isoflavone reductase subfamily.</text>
</comment>
<evidence type="ECO:0000313" key="6">
    <source>
        <dbReference type="Proteomes" id="UP000770015"/>
    </source>
</evidence>
<dbReference type="InterPro" id="IPR008030">
    <property type="entry name" value="NmrA-like"/>
</dbReference>
<name>A0A9P8V0F1_9PEZI</name>
<dbReference type="PANTHER" id="PTHR47706">
    <property type="entry name" value="NMRA-LIKE FAMILY PROTEIN"/>
    <property type="match status" value="1"/>
</dbReference>
<dbReference type="InterPro" id="IPR036291">
    <property type="entry name" value="NAD(P)-bd_dom_sf"/>
</dbReference>
<comment type="caution">
    <text evidence="5">The sequence shown here is derived from an EMBL/GenBank/DDBJ whole genome shotgun (WGS) entry which is preliminary data.</text>
</comment>
<evidence type="ECO:0000259" key="4">
    <source>
        <dbReference type="Pfam" id="PF05368"/>
    </source>
</evidence>
<dbReference type="InterPro" id="IPR051609">
    <property type="entry name" value="NmrA/Isoflavone_reductase-like"/>
</dbReference>
<dbReference type="Proteomes" id="UP000770015">
    <property type="component" value="Unassembled WGS sequence"/>
</dbReference>
<dbReference type="Gene3D" id="3.90.25.10">
    <property type="entry name" value="UDP-galactose 4-epimerase, domain 1"/>
    <property type="match status" value="1"/>
</dbReference>
<dbReference type="GO" id="GO:0016491">
    <property type="term" value="F:oxidoreductase activity"/>
    <property type="evidence" value="ECO:0007669"/>
    <property type="project" value="UniProtKB-KW"/>
</dbReference>
<reference evidence="5" key="1">
    <citation type="journal article" date="2021" name="Nat. Commun.">
        <title>Genetic determinants of endophytism in the Arabidopsis root mycobiome.</title>
        <authorList>
            <person name="Mesny F."/>
            <person name="Miyauchi S."/>
            <person name="Thiergart T."/>
            <person name="Pickel B."/>
            <person name="Atanasova L."/>
            <person name="Karlsson M."/>
            <person name="Huettel B."/>
            <person name="Barry K.W."/>
            <person name="Haridas S."/>
            <person name="Chen C."/>
            <person name="Bauer D."/>
            <person name="Andreopoulos W."/>
            <person name="Pangilinan J."/>
            <person name="LaButti K."/>
            <person name="Riley R."/>
            <person name="Lipzen A."/>
            <person name="Clum A."/>
            <person name="Drula E."/>
            <person name="Henrissat B."/>
            <person name="Kohler A."/>
            <person name="Grigoriev I.V."/>
            <person name="Martin F.M."/>
            <person name="Hacquard S."/>
        </authorList>
    </citation>
    <scope>NUCLEOTIDE SEQUENCE</scope>
    <source>
        <strain evidence="5">MPI-SDFR-AT-0117</strain>
    </source>
</reference>
<dbReference type="AlphaFoldDB" id="A0A9P8V0F1"/>
<feature type="domain" description="NmrA-like" evidence="4">
    <location>
        <begin position="3"/>
        <end position="230"/>
    </location>
</feature>
<evidence type="ECO:0000313" key="5">
    <source>
        <dbReference type="EMBL" id="KAH6663285.1"/>
    </source>
</evidence>
<accession>A0A9P8V0F1</accession>
<evidence type="ECO:0000256" key="2">
    <source>
        <dbReference type="ARBA" id="ARBA00022857"/>
    </source>
</evidence>
<dbReference type="PANTHER" id="PTHR47706:SF4">
    <property type="entry name" value="NMRA-LIKE DOMAIN-CONTAINING PROTEIN"/>
    <property type="match status" value="1"/>
</dbReference>
<keyword evidence="6" id="KW-1185">Reference proteome</keyword>
<organism evidence="5 6">
    <name type="scientific">Plectosphaerella plurivora</name>
    <dbReference type="NCBI Taxonomy" id="936078"/>
    <lineage>
        <taxon>Eukaryota</taxon>
        <taxon>Fungi</taxon>
        <taxon>Dikarya</taxon>
        <taxon>Ascomycota</taxon>
        <taxon>Pezizomycotina</taxon>
        <taxon>Sordariomycetes</taxon>
        <taxon>Hypocreomycetidae</taxon>
        <taxon>Glomerellales</taxon>
        <taxon>Plectosphaerellaceae</taxon>
        <taxon>Plectosphaerella</taxon>
    </lineage>
</organism>
<dbReference type="EMBL" id="JAGSXJ010000043">
    <property type="protein sequence ID" value="KAH6663285.1"/>
    <property type="molecule type" value="Genomic_DNA"/>
</dbReference>
<protein>
    <recommendedName>
        <fullName evidence="4">NmrA-like domain-containing protein</fullName>
    </recommendedName>
</protein>